<dbReference type="InterPro" id="IPR056911">
    <property type="entry name" value="Phage_Znf_bind_put"/>
</dbReference>
<name>A0ABZ1LH33_9ACTN</name>
<gene>
    <name evidence="3" type="ORF">OG814_33190</name>
</gene>
<accession>A0ABZ1LH33</accession>
<proteinExistence type="predicted"/>
<dbReference type="Pfam" id="PF24623">
    <property type="entry name" value="Phage_zn_bind_8"/>
    <property type="match status" value="1"/>
</dbReference>
<evidence type="ECO:0000259" key="2">
    <source>
        <dbReference type="Pfam" id="PF24623"/>
    </source>
</evidence>
<keyword evidence="4" id="KW-1185">Reference proteome</keyword>
<protein>
    <recommendedName>
        <fullName evidence="2">DNA-binding phage zinc finger domain-containing protein</fullName>
    </recommendedName>
</protein>
<reference evidence="3 4" key="1">
    <citation type="submission" date="2022-10" db="EMBL/GenBank/DDBJ databases">
        <title>The complete genomes of actinobacterial strains from the NBC collection.</title>
        <authorList>
            <person name="Joergensen T.S."/>
            <person name="Alvarez Arevalo M."/>
            <person name="Sterndorff E.B."/>
            <person name="Faurdal D."/>
            <person name="Vuksanovic O."/>
            <person name="Mourched A.-S."/>
            <person name="Charusanti P."/>
            <person name="Shaw S."/>
            <person name="Blin K."/>
            <person name="Weber T."/>
        </authorList>
    </citation>
    <scope>NUCLEOTIDE SEQUENCE [LARGE SCALE GENOMIC DNA]</scope>
    <source>
        <strain evidence="3 4">NBC_00123</strain>
    </source>
</reference>
<dbReference type="RefSeq" id="WP_406336597.1">
    <property type="nucleotide sequence ID" value="NZ_CP108188.1"/>
</dbReference>
<dbReference type="Gene3D" id="1.10.8.200">
    <property type="entry name" value="Replisome organizer (g39p helicase loader/inhibitor protein)"/>
    <property type="match status" value="1"/>
</dbReference>
<feature type="domain" description="DNA-binding phage zinc finger" evidence="2">
    <location>
        <begin position="158"/>
        <end position="223"/>
    </location>
</feature>
<sequence>MTPDRIPELIARIALADPRVQREDEVEQTAQIDMWAGILADVPYDYALQAAHAHYSKSTWPIMPADIASRWAAGVADRLGRHIGTFEPTAHPELHPDDEAGYRAALAAERRAVATGQQPPNELKAITAGPAAAEVQARLDQLGTYMPPAVRDALAVHRPVRAERERLATLGQPDPLNVSCGWCKAAVDEPCRDLRTNPKDHAVRSARRRTPHPSRVDAAAAQAVA</sequence>
<evidence type="ECO:0000256" key="1">
    <source>
        <dbReference type="SAM" id="MobiDB-lite"/>
    </source>
</evidence>
<feature type="region of interest" description="Disordered" evidence="1">
    <location>
        <begin position="195"/>
        <end position="225"/>
    </location>
</feature>
<dbReference type="Proteomes" id="UP001622594">
    <property type="component" value="Chromosome"/>
</dbReference>
<organism evidence="3 4">
    <name type="scientific">Streptomyces zaomyceticus</name>
    <dbReference type="NCBI Taxonomy" id="68286"/>
    <lineage>
        <taxon>Bacteria</taxon>
        <taxon>Bacillati</taxon>
        <taxon>Actinomycetota</taxon>
        <taxon>Actinomycetes</taxon>
        <taxon>Kitasatosporales</taxon>
        <taxon>Streptomycetaceae</taxon>
        <taxon>Streptomyces</taxon>
    </lineage>
</organism>
<evidence type="ECO:0000313" key="4">
    <source>
        <dbReference type="Proteomes" id="UP001622594"/>
    </source>
</evidence>
<evidence type="ECO:0000313" key="3">
    <source>
        <dbReference type="EMBL" id="WTR73797.1"/>
    </source>
</evidence>
<dbReference type="EMBL" id="CP108188">
    <property type="protein sequence ID" value="WTR73797.1"/>
    <property type="molecule type" value="Genomic_DNA"/>
</dbReference>